<feature type="chain" id="PRO_5021793551" evidence="1">
    <location>
        <begin position="25"/>
        <end position="248"/>
    </location>
</feature>
<evidence type="ECO:0000313" key="2">
    <source>
        <dbReference type="EMBL" id="QDK59923.1"/>
    </source>
</evidence>
<proteinExistence type="evidence at transcript level"/>
<accession>A0A514YLN6</accession>
<dbReference type="EMBL" id="MK773855">
    <property type="protein sequence ID" value="QDK59923.1"/>
    <property type="molecule type" value="mRNA"/>
</dbReference>
<feature type="signal peptide" evidence="1">
    <location>
        <begin position="1"/>
        <end position="24"/>
    </location>
</feature>
<dbReference type="RefSeq" id="XP_061729535.1">
    <property type="nucleotide sequence ID" value="XM_061873551.1"/>
</dbReference>
<dbReference type="AlphaFoldDB" id="A0A514YLN6"/>
<organism evidence="2">
    <name type="scientific">Cydia pomonella</name>
    <name type="common">Codling moth</name>
    <dbReference type="NCBI Taxonomy" id="82600"/>
    <lineage>
        <taxon>Eukaryota</taxon>
        <taxon>Metazoa</taxon>
        <taxon>Ecdysozoa</taxon>
        <taxon>Arthropoda</taxon>
        <taxon>Hexapoda</taxon>
        <taxon>Insecta</taxon>
        <taxon>Pterygota</taxon>
        <taxon>Neoptera</taxon>
        <taxon>Endopterygota</taxon>
        <taxon>Lepidoptera</taxon>
        <taxon>Glossata</taxon>
        <taxon>Ditrysia</taxon>
        <taxon>Tortricoidea</taxon>
        <taxon>Tortricidae</taxon>
        <taxon>Olethreutinae</taxon>
        <taxon>Grapholitini</taxon>
        <taxon>Cydia</taxon>
    </lineage>
</organism>
<reference evidence="2" key="1">
    <citation type="journal article" date="2019" name="Arch. Insect Biochem. Physiol.">
        <title>Neuropeptides and peptide hormones identified in codling moth, Cydia pomonella (Lepidoptera: Tortricidae).</title>
        <authorList>
            <person name="Garczynski S.F."/>
            <person name="Hendrickson C.A."/>
            <person name="Harper A."/>
            <person name="Unruh T.R."/>
            <person name="Dhingra A."/>
            <person name="Ahn S.J."/>
            <person name="Choi M.Y."/>
        </authorList>
    </citation>
    <scope>NUCLEOTIDE SEQUENCE</scope>
</reference>
<keyword evidence="1" id="KW-0732">Signal</keyword>
<sequence>MNTARMYCLLIVACVQLGQHAASAQDKRAPMGFVGMRGKKFTDIDDPDIFKRKPQYHFIGVKGKKDLYDFDQEVKRAPMGFLGMRGKKDPDSYFFSPHSSSELYDDTGYFRGKIDYSPIPMSEQHNQLQDYQLNELLERLRASDENEVSMPESAEDDMSNAINKRAAKMNQFYGVRGKKSGQPFEANFRGRFIAVRGKRDMKSNVAQEIKFLLGQNGPWPKRKAQMGFFGVRGKKWTNEFSSEEEQVN</sequence>
<dbReference type="GeneID" id="133534434"/>
<name>A0A514YLN6_CYDPO</name>
<dbReference type="CTD" id="21874"/>
<evidence type="ECO:0000256" key="1">
    <source>
        <dbReference type="SAM" id="SignalP"/>
    </source>
</evidence>
<protein>
    <submittedName>
        <fullName evidence="2">Tachykinin</fullName>
    </submittedName>
</protein>